<evidence type="ECO:0000313" key="1">
    <source>
        <dbReference type="EMBL" id="TQR45054.1"/>
    </source>
</evidence>
<sequence>MNSDNNIVHPYELRIREDLDKVLPYAYDSIDKVEKLPLETGLNLLKILIEYACMSQNIVLITLARERLKKIPLKWLAQYFLEVANGSVDFDDEWEYLRLLELVREAVPELLDGLIDRGLLSGNDEVQEAAECFRNK</sequence>
<keyword evidence="2" id="KW-1185">Reference proteome</keyword>
<comment type="caution">
    <text evidence="1">The sequence shown here is derived from an EMBL/GenBank/DDBJ whole genome shotgun (WGS) entry which is preliminary data.</text>
</comment>
<dbReference type="EMBL" id="SADY01000003">
    <property type="protein sequence ID" value="TQR45054.1"/>
    <property type="molecule type" value="Genomic_DNA"/>
</dbReference>
<proteinExistence type="predicted"/>
<name>A0ABY3AQK3_PAEPP</name>
<protein>
    <submittedName>
        <fullName evidence="1">Uncharacterized protein</fullName>
    </submittedName>
</protein>
<gene>
    <name evidence="1" type="ORF">C7Y44_12170</name>
</gene>
<dbReference type="Proteomes" id="UP000316208">
    <property type="component" value="Unassembled WGS sequence"/>
</dbReference>
<organism evidence="1 2">
    <name type="scientific">Paenibacillus popilliae</name>
    <name type="common">Bacillus popilliae</name>
    <dbReference type="NCBI Taxonomy" id="78057"/>
    <lineage>
        <taxon>Bacteria</taxon>
        <taxon>Bacillati</taxon>
        <taxon>Bacillota</taxon>
        <taxon>Bacilli</taxon>
        <taxon>Bacillales</taxon>
        <taxon>Paenibacillaceae</taxon>
        <taxon>Paenibacillus</taxon>
    </lineage>
</organism>
<evidence type="ECO:0000313" key="2">
    <source>
        <dbReference type="Proteomes" id="UP000316208"/>
    </source>
</evidence>
<reference evidence="1 2" key="1">
    <citation type="submission" date="2018-03" db="EMBL/GenBank/DDBJ databases">
        <title>Aerobic endospore-forming bacteria genome sequencing and assembly.</title>
        <authorList>
            <person name="Cavalcante D.A."/>
            <person name="Driks A."/>
            <person name="Putonti C."/>
            <person name="De-Souza M.T."/>
        </authorList>
    </citation>
    <scope>NUCLEOTIDE SEQUENCE [LARGE SCALE GENOMIC DNA]</scope>
    <source>
        <strain evidence="1 2">SDF0028</strain>
    </source>
</reference>
<accession>A0ABY3AQK3</accession>
<dbReference type="RefSeq" id="WP_142544118.1">
    <property type="nucleotide sequence ID" value="NZ_SADY01000003.1"/>
</dbReference>